<evidence type="ECO:0000256" key="1">
    <source>
        <dbReference type="ARBA" id="ARBA00004123"/>
    </source>
</evidence>
<dbReference type="PANTHER" id="PTHR42776:SF4">
    <property type="entry name" value="ACYLAMINO-ACID-RELEASING ENZYME"/>
    <property type="match status" value="1"/>
</dbReference>
<comment type="subcellular location">
    <subcellularLocation>
        <location evidence="1">Nucleus</location>
    </subcellularLocation>
</comment>
<name>A0A7R8VMJ2_TIMDO</name>
<dbReference type="EMBL" id="OA567002">
    <property type="protein sequence ID" value="CAD7199732.1"/>
    <property type="molecule type" value="Genomic_DNA"/>
</dbReference>
<keyword evidence="3" id="KW-0378">Hydrolase</keyword>
<feature type="domain" description="Acylamino-acid-releasing enzyme N-terminal" evidence="5">
    <location>
        <begin position="108"/>
        <end position="269"/>
    </location>
</feature>
<dbReference type="InterPro" id="IPR007889">
    <property type="entry name" value="HTH_Psq"/>
</dbReference>
<dbReference type="PANTHER" id="PTHR42776">
    <property type="entry name" value="SERINE PEPTIDASE S9 FAMILY MEMBER"/>
    <property type="match status" value="1"/>
</dbReference>
<dbReference type="GO" id="GO:0003677">
    <property type="term" value="F:DNA binding"/>
    <property type="evidence" value="ECO:0007669"/>
    <property type="project" value="InterPro"/>
</dbReference>
<dbReference type="InterPro" id="IPR009057">
    <property type="entry name" value="Homeodomain-like_sf"/>
</dbReference>
<dbReference type="Pfam" id="PF19283">
    <property type="entry name" value="APEH_N"/>
    <property type="match status" value="1"/>
</dbReference>
<accession>A0A7R8VMJ2</accession>
<dbReference type="AlphaFoldDB" id="A0A7R8VMJ2"/>
<dbReference type="Pfam" id="PF05225">
    <property type="entry name" value="HTH_psq"/>
    <property type="match status" value="1"/>
</dbReference>
<comment type="similarity">
    <text evidence="2">Belongs to the peptidase S9C family.</text>
</comment>
<dbReference type="InterPro" id="IPR045550">
    <property type="entry name" value="AARE_N"/>
</dbReference>
<proteinExistence type="inferred from homology"/>
<evidence type="ECO:0000259" key="4">
    <source>
        <dbReference type="Pfam" id="PF05225"/>
    </source>
</evidence>
<reference evidence="6" key="1">
    <citation type="submission" date="2020-11" db="EMBL/GenBank/DDBJ databases">
        <authorList>
            <person name="Tran Van P."/>
        </authorList>
    </citation>
    <scope>NUCLEOTIDE SEQUENCE</scope>
</reference>
<dbReference type="GO" id="GO:0005634">
    <property type="term" value="C:nucleus"/>
    <property type="evidence" value="ECO:0007669"/>
    <property type="project" value="UniProtKB-SubCell"/>
</dbReference>
<evidence type="ECO:0000259" key="5">
    <source>
        <dbReference type="Pfam" id="PF19283"/>
    </source>
</evidence>
<dbReference type="Gene3D" id="1.10.10.60">
    <property type="entry name" value="Homeodomain-like"/>
    <property type="match status" value="1"/>
</dbReference>
<sequence>MPLVYKKKLGGRTYGSYTEEKLNEALVKVTDGELSSNKASKDCGIPYQTLHNEHGRHTGGQTALINAEEVAIIEGLTKCDILAILPEPVIEQSGNRVRYRFKVENIVKVFKKVAQYPSPTAARILKPPSNNGGLTITSVWSQRNLEREKSIKFQQTHFVDLSLQKSTDMYPVDISFELLSSLSKSEELRAVVREIPTDTTSKKQYLEVWKLGQLYRNFDLAALEVHGDVYADGDFGAFDWSPCEQKVLYIAEKKSSKSEPFTKVKPQETNENKLGGGNKTVKMVCPRNFAGLVVDAAGL</sequence>
<organism evidence="6">
    <name type="scientific">Timema douglasi</name>
    <name type="common">Walking stick</name>
    <dbReference type="NCBI Taxonomy" id="61478"/>
    <lineage>
        <taxon>Eukaryota</taxon>
        <taxon>Metazoa</taxon>
        <taxon>Ecdysozoa</taxon>
        <taxon>Arthropoda</taxon>
        <taxon>Hexapoda</taxon>
        <taxon>Insecta</taxon>
        <taxon>Pterygota</taxon>
        <taxon>Neoptera</taxon>
        <taxon>Polyneoptera</taxon>
        <taxon>Phasmatodea</taxon>
        <taxon>Timematodea</taxon>
        <taxon>Timematoidea</taxon>
        <taxon>Timematidae</taxon>
        <taxon>Timema</taxon>
    </lineage>
</organism>
<evidence type="ECO:0008006" key="7">
    <source>
        <dbReference type="Google" id="ProtNLM"/>
    </source>
</evidence>
<protein>
    <recommendedName>
        <fullName evidence="7">HTH psq-type domain-containing protein</fullName>
    </recommendedName>
</protein>
<evidence type="ECO:0000256" key="2">
    <source>
        <dbReference type="ARBA" id="ARBA00010040"/>
    </source>
</evidence>
<gene>
    <name evidence="6" type="ORF">TDIB3V08_LOCUS5978</name>
</gene>
<feature type="domain" description="HTH psq-type" evidence="4">
    <location>
        <begin position="18"/>
        <end position="55"/>
    </location>
</feature>
<evidence type="ECO:0000256" key="3">
    <source>
        <dbReference type="ARBA" id="ARBA00022801"/>
    </source>
</evidence>
<evidence type="ECO:0000313" key="6">
    <source>
        <dbReference type="EMBL" id="CAD7199732.1"/>
    </source>
</evidence>
<dbReference type="GO" id="GO:0004252">
    <property type="term" value="F:serine-type endopeptidase activity"/>
    <property type="evidence" value="ECO:0007669"/>
    <property type="project" value="TreeGrafter"/>
</dbReference>
<dbReference type="SUPFAM" id="SSF46689">
    <property type="entry name" value="Homeodomain-like"/>
    <property type="match status" value="1"/>
</dbReference>